<dbReference type="Pfam" id="PF00990">
    <property type="entry name" value="GGDEF"/>
    <property type="match status" value="1"/>
</dbReference>
<evidence type="ECO:0000313" key="2">
    <source>
        <dbReference type="EMBL" id="MBW4543878.1"/>
    </source>
</evidence>
<dbReference type="InterPro" id="IPR000160">
    <property type="entry name" value="GGDEF_dom"/>
</dbReference>
<dbReference type="PROSITE" id="PS50887">
    <property type="entry name" value="GGDEF"/>
    <property type="match status" value="1"/>
</dbReference>
<dbReference type="InterPro" id="IPR029787">
    <property type="entry name" value="Nucleotide_cyclase"/>
</dbReference>
<dbReference type="InterPro" id="IPR043128">
    <property type="entry name" value="Rev_trsase/Diguanyl_cyclase"/>
</dbReference>
<dbReference type="Gene3D" id="3.30.70.270">
    <property type="match status" value="1"/>
</dbReference>
<comment type="caution">
    <text evidence="2">The sequence shown here is derived from an EMBL/GenBank/DDBJ whole genome shotgun (WGS) entry which is preliminary data.</text>
</comment>
<dbReference type="NCBIfam" id="TIGR00254">
    <property type="entry name" value="GGDEF"/>
    <property type="match status" value="1"/>
</dbReference>
<gene>
    <name evidence="2" type="ORF">KME25_05475</name>
</gene>
<dbReference type="GO" id="GO:0005886">
    <property type="term" value="C:plasma membrane"/>
    <property type="evidence" value="ECO:0007669"/>
    <property type="project" value="TreeGrafter"/>
</dbReference>
<dbReference type="InterPro" id="IPR050469">
    <property type="entry name" value="Diguanylate_Cyclase"/>
</dbReference>
<dbReference type="InterPro" id="IPR029016">
    <property type="entry name" value="GAF-like_dom_sf"/>
</dbReference>
<accession>A0A951PJQ0</accession>
<name>A0A951PJQ0_9CYAN</name>
<dbReference type="SUPFAM" id="SSF55781">
    <property type="entry name" value="GAF domain-like"/>
    <property type="match status" value="1"/>
</dbReference>
<dbReference type="Gene3D" id="3.30.450.40">
    <property type="match status" value="1"/>
</dbReference>
<protein>
    <submittedName>
        <fullName evidence="2">GGDEF domain-containing protein</fullName>
    </submittedName>
</protein>
<dbReference type="AlphaFoldDB" id="A0A951PJQ0"/>
<dbReference type="SMART" id="SM00267">
    <property type="entry name" value="GGDEF"/>
    <property type="match status" value="1"/>
</dbReference>
<dbReference type="GO" id="GO:0052621">
    <property type="term" value="F:diguanylate cyclase activity"/>
    <property type="evidence" value="ECO:0007669"/>
    <property type="project" value="TreeGrafter"/>
</dbReference>
<reference evidence="2" key="1">
    <citation type="submission" date="2021-05" db="EMBL/GenBank/DDBJ databases">
        <authorList>
            <person name="Pietrasiak N."/>
            <person name="Ward R."/>
            <person name="Stajich J.E."/>
            <person name="Kurbessoian T."/>
        </authorList>
    </citation>
    <scope>NUCLEOTIDE SEQUENCE</scope>
    <source>
        <strain evidence="2">CPER-KK1</strain>
    </source>
</reference>
<dbReference type="GO" id="GO:1902201">
    <property type="term" value="P:negative regulation of bacterial-type flagellum-dependent cell motility"/>
    <property type="evidence" value="ECO:0007669"/>
    <property type="project" value="TreeGrafter"/>
</dbReference>
<dbReference type="PANTHER" id="PTHR45138:SF9">
    <property type="entry name" value="DIGUANYLATE CYCLASE DGCM-RELATED"/>
    <property type="match status" value="1"/>
</dbReference>
<dbReference type="InterPro" id="IPR003018">
    <property type="entry name" value="GAF"/>
</dbReference>
<evidence type="ECO:0000313" key="3">
    <source>
        <dbReference type="Proteomes" id="UP000753908"/>
    </source>
</evidence>
<organism evidence="2 3">
    <name type="scientific">Symplocastrum torsivum CPER-KK1</name>
    <dbReference type="NCBI Taxonomy" id="450513"/>
    <lineage>
        <taxon>Bacteria</taxon>
        <taxon>Bacillati</taxon>
        <taxon>Cyanobacteriota</taxon>
        <taxon>Cyanophyceae</taxon>
        <taxon>Oscillatoriophycideae</taxon>
        <taxon>Oscillatoriales</taxon>
        <taxon>Microcoleaceae</taxon>
        <taxon>Symplocastrum</taxon>
    </lineage>
</organism>
<evidence type="ECO:0000259" key="1">
    <source>
        <dbReference type="PROSITE" id="PS50887"/>
    </source>
</evidence>
<dbReference type="Proteomes" id="UP000753908">
    <property type="component" value="Unassembled WGS sequence"/>
</dbReference>
<reference evidence="2" key="2">
    <citation type="journal article" date="2022" name="Microbiol. Resour. Announc.">
        <title>Metagenome Sequencing to Explore Phylogenomics of Terrestrial Cyanobacteria.</title>
        <authorList>
            <person name="Ward R.D."/>
            <person name="Stajich J.E."/>
            <person name="Johansen J.R."/>
            <person name="Huntemann M."/>
            <person name="Clum A."/>
            <person name="Foster B."/>
            <person name="Foster B."/>
            <person name="Roux S."/>
            <person name="Palaniappan K."/>
            <person name="Varghese N."/>
            <person name="Mukherjee S."/>
            <person name="Reddy T.B.K."/>
            <person name="Daum C."/>
            <person name="Copeland A."/>
            <person name="Chen I.A."/>
            <person name="Ivanova N.N."/>
            <person name="Kyrpides N.C."/>
            <person name="Shapiro N."/>
            <person name="Eloe-Fadrosh E.A."/>
            <person name="Pietrasiak N."/>
        </authorList>
    </citation>
    <scope>NUCLEOTIDE SEQUENCE</scope>
    <source>
        <strain evidence="2">CPER-KK1</strain>
    </source>
</reference>
<dbReference type="SMART" id="SM00065">
    <property type="entry name" value="GAF"/>
    <property type="match status" value="1"/>
</dbReference>
<dbReference type="GO" id="GO:0043709">
    <property type="term" value="P:cell adhesion involved in single-species biofilm formation"/>
    <property type="evidence" value="ECO:0007669"/>
    <property type="project" value="TreeGrafter"/>
</dbReference>
<dbReference type="SUPFAM" id="SSF55073">
    <property type="entry name" value="Nucleotide cyclase"/>
    <property type="match status" value="1"/>
</dbReference>
<dbReference type="Pfam" id="PF13492">
    <property type="entry name" value="GAF_3"/>
    <property type="match status" value="1"/>
</dbReference>
<sequence length="332" mass="37058">MNSLNINLLEQLIDLLQACFSVEEAYTAIKPLVQRLFPNEVGAIYVVSPSKNQLEAIATWGSAPLTSDPIFTPCDCLALRRGQAHLAEDTHYGLTCQHIRPNSLPVETFCVPMTVHGEPLGVLYIGSLHRGRITETKQLAVSVAKQIGLALANLKLRETLNNHSLRDPLTKLYNRHYLEESLEREIRKAERHPQSLGIILLNVDHVERINEQFGYEAGDFLLREIGKFLPKQIRASDIACRYRSKQFLLLLSEASLKNTQQRAKQLRESIKQLNLAYKNQSLGTLSISCGVASFAEHGVTGKAIIQAASAALNRAKRQGRDRVVMASFTHSL</sequence>
<dbReference type="CDD" id="cd01949">
    <property type="entry name" value="GGDEF"/>
    <property type="match status" value="1"/>
</dbReference>
<dbReference type="PANTHER" id="PTHR45138">
    <property type="entry name" value="REGULATORY COMPONENTS OF SENSORY TRANSDUCTION SYSTEM"/>
    <property type="match status" value="1"/>
</dbReference>
<dbReference type="EMBL" id="JAHHIF010000005">
    <property type="protein sequence ID" value="MBW4543878.1"/>
    <property type="molecule type" value="Genomic_DNA"/>
</dbReference>
<proteinExistence type="predicted"/>
<feature type="domain" description="GGDEF" evidence="1">
    <location>
        <begin position="194"/>
        <end position="328"/>
    </location>
</feature>